<keyword evidence="3" id="KW-1185">Reference proteome</keyword>
<accession>A0A834U6C0</accession>
<keyword evidence="1" id="KW-0812">Transmembrane</keyword>
<name>A0A834U6C0_VESGE</name>
<dbReference type="Proteomes" id="UP000617340">
    <property type="component" value="Unassembled WGS sequence"/>
</dbReference>
<sequence>MKCFGSFFKHTWHPQQNLKINIELLSAFKDSHSYNKRNKLPNYKFSIIFQSISTLEMTMSSSKTGWDYPYFDPTEIMTSVYQPAPIPEEEFLPRKKQIPDTHINNNNSSIFEGMKTNVQTTNAMELKEVDVIAPTKSVATLTVVQPGSIPCQNSGCKNWGTHGVPESPWHILKTIFLVSIIVTLIIWILIYALLAQYQIF</sequence>
<keyword evidence="1" id="KW-0472">Membrane</keyword>
<gene>
    <name evidence="2" type="ORF">HZH68_000765</name>
</gene>
<evidence type="ECO:0000313" key="3">
    <source>
        <dbReference type="Proteomes" id="UP000617340"/>
    </source>
</evidence>
<proteinExistence type="predicted"/>
<keyword evidence="1" id="KW-1133">Transmembrane helix</keyword>
<reference evidence="2" key="1">
    <citation type="journal article" date="2020" name="G3 (Bethesda)">
        <title>High-Quality Assemblies for Three Invasive Social Wasps from the &lt;i&gt;Vespula&lt;/i&gt; Genus.</title>
        <authorList>
            <person name="Harrop T.W.R."/>
            <person name="Guhlin J."/>
            <person name="McLaughlin G.M."/>
            <person name="Permina E."/>
            <person name="Stockwell P."/>
            <person name="Gilligan J."/>
            <person name="Le Lec M.F."/>
            <person name="Gruber M.A.M."/>
            <person name="Quinn O."/>
            <person name="Lovegrove M."/>
            <person name="Duncan E.J."/>
            <person name="Remnant E.J."/>
            <person name="Van Eeckhoven J."/>
            <person name="Graham B."/>
            <person name="Knapp R.A."/>
            <person name="Langford K.W."/>
            <person name="Kronenberg Z."/>
            <person name="Press M.O."/>
            <person name="Eacker S.M."/>
            <person name="Wilson-Rankin E.E."/>
            <person name="Purcell J."/>
            <person name="Lester P.J."/>
            <person name="Dearden P.K."/>
        </authorList>
    </citation>
    <scope>NUCLEOTIDE SEQUENCE</scope>
    <source>
        <strain evidence="2">Linc-1</strain>
    </source>
</reference>
<organism evidence="2 3">
    <name type="scientific">Vespula germanica</name>
    <name type="common">German yellow jacket</name>
    <name type="synonym">Paravespula germanica</name>
    <dbReference type="NCBI Taxonomy" id="30212"/>
    <lineage>
        <taxon>Eukaryota</taxon>
        <taxon>Metazoa</taxon>
        <taxon>Ecdysozoa</taxon>
        <taxon>Arthropoda</taxon>
        <taxon>Hexapoda</taxon>
        <taxon>Insecta</taxon>
        <taxon>Pterygota</taxon>
        <taxon>Neoptera</taxon>
        <taxon>Endopterygota</taxon>
        <taxon>Hymenoptera</taxon>
        <taxon>Apocrita</taxon>
        <taxon>Aculeata</taxon>
        <taxon>Vespoidea</taxon>
        <taxon>Vespidae</taxon>
        <taxon>Vespinae</taxon>
        <taxon>Vespula</taxon>
    </lineage>
</organism>
<comment type="caution">
    <text evidence="2">The sequence shown here is derived from an EMBL/GenBank/DDBJ whole genome shotgun (WGS) entry which is preliminary data.</text>
</comment>
<evidence type="ECO:0000313" key="2">
    <source>
        <dbReference type="EMBL" id="KAF7418112.1"/>
    </source>
</evidence>
<dbReference type="AlphaFoldDB" id="A0A834U6C0"/>
<dbReference type="EMBL" id="JACSDZ010000001">
    <property type="protein sequence ID" value="KAF7418112.1"/>
    <property type="molecule type" value="Genomic_DNA"/>
</dbReference>
<evidence type="ECO:0000256" key="1">
    <source>
        <dbReference type="SAM" id="Phobius"/>
    </source>
</evidence>
<protein>
    <submittedName>
        <fullName evidence="2">Uncharacterized protein</fullName>
    </submittedName>
</protein>
<feature type="transmembrane region" description="Helical" evidence="1">
    <location>
        <begin position="175"/>
        <end position="194"/>
    </location>
</feature>